<dbReference type="Proteomes" id="UP001049176">
    <property type="component" value="Chromosome 5"/>
</dbReference>
<comment type="caution">
    <text evidence="1">The sequence shown here is derived from an EMBL/GenBank/DDBJ whole genome shotgun (WGS) entry which is preliminary data.</text>
</comment>
<reference evidence="1" key="1">
    <citation type="journal article" date="2021" name="Genome Biol. Evol.">
        <title>The assembled and annotated genome of the fairy-ring fungus Marasmius oreades.</title>
        <authorList>
            <person name="Hiltunen M."/>
            <person name="Ament-Velasquez S.L."/>
            <person name="Johannesson H."/>
        </authorList>
    </citation>
    <scope>NUCLEOTIDE SEQUENCE</scope>
    <source>
        <strain evidence="1">03SP1</strain>
    </source>
</reference>
<dbReference type="KEGG" id="more:E1B28_008172"/>
<gene>
    <name evidence="1" type="ORF">E1B28_008172</name>
</gene>
<proteinExistence type="predicted"/>
<evidence type="ECO:0000313" key="1">
    <source>
        <dbReference type="EMBL" id="KAG7091770.1"/>
    </source>
</evidence>
<dbReference type="RefSeq" id="XP_043008240.1">
    <property type="nucleotide sequence ID" value="XM_043152957.1"/>
</dbReference>
<sequence>MAVPTTMSKETRIISSTVRLPIPRDLNNTYTTHDELRRWDVCVGRTVVVVMMNLKQRLRRECLSAVSRCWDTPQILPIRNLEQ</sequence>
<protein>
    <submittedName>
        <fullName evidence="1">Uncharacterized protein</fullName>
    </submittedName>
</protein>
<organism evidence="1 2">
    <name type="scientific">Marasmius oreades</name>
    <name type="common">fairy-ring Marasmius</name>
    <dbReference type="NCBI Taxonomy" id="181124"/>
    <lineage>
        <taxon>Eukaryota</taxon>
        <taxon>Fungi</taxon>
        <taxon>Dikarya</taxon>
        <taxon>Basidiomycota</taxon>
        <taxon>Agaricomycotina</taxon>
        <taxon>Agaricomycetes</taxon>
        <taxon>Agaricomycetidae</taxon>
        <taxon>Agaricales</taxon>
        <taxon>Marasmiineae</taxon>
        <taxon>Marasmiaceae</taxon>
        <taxon>Marasmius</taxon>
    </lineage>
</organism>
<dbReference type="AlphaFoldDB" id="A0A9P7RXZ1"/>
<name>A0A9P7RXZ1_9AGAR</name>
<accession>A0A9P7RXZ1</accession>
<keyword evidence="2" id="KW-1185">Reference proteome</keyword>
<evidence type="ECO:0000313" key="2">
    <source>
        <dbReference type="Proteomes" id="UP001049176"/>
    </source>
</evidence>
<dbReference type="GeneID" id="66077248"/>
<dbReference type="EMBL" id="CM032185">
    <property type="protein sequence ID" value="KAG7091770.1"/>
    <property type="molecule type" value="Genomic_DNA"/>
</dbReference>